<name>A0ABV2N8Z4_9HYPH</name>
<dbReference type="Proteomes" id="UP001549119">
    <property type="component" value="Unassembled WGS sequence"/>
</dbReference>
<accession>A0ABV2N8Z4</accession>
<keyword evidence="2" id="KW-0812">Transmembrane</keyword>
<dbReference type="RefSeq" id="WP_051252298.1">
    <property type="nucleotide sequence ID" value="NZ_JBEPNV010000001.1"/>
</dbReference>
<keyword evidence="2" id="KW-0472">Membrane</keyword>
<feature type="region of interest" description="Disordered" evidence="1">
    <location>
        <begin position="1"/>
        <end position="46"/>
    </location>
</feature>
<proteinExistence type="predicted"/>
<gene>
    <name evidence="3" type="ORF">ABIC20_000270</name>
</gene>
<evidence type="ECO:0000256" key="1">
    <source>
        <dbReference type="SAM" id="MobiDB-lite"/>
    </source>
</evidence>
<evidence type="ECO:0000256" key="2">
    <source>
        <dbReference type="SAM" id="Phobius"/>
    </source>
</evidence>
<protein>
    <submittedName>
        <fullName evidence="3">Uncharacterized protein</fullName>
    </submittedName>
</protein>
<reference evidence="3 4" key="1">
    <citation type="submission" date="2024-06" db="EMBL/GenBank/DDBJ databases">
        <title>Genomics of switchgrass bacterial isolates.</title>
        <authorList>
            <person name="Shade A."/>
        </authorList>
    </citation>
    <scope>NUCLEOTIDE SEQUENCE [LARGE SCALE GENOMIC DNA]</scope>
    <source>
        <strain evidence="3 4">PvP084</strain>
    </source>
</reference>
<feature type="compositionally biased region" description="Basic and acidic residues" evidence="1">
    <location>
        <begin position="1"/>
        <end position="16"/>
    </location>
</feature>
<feature type="transmembrane region" description="Helical" evidence="2">
    <location>
        <begin position="53"/>
        <end position="70"/>
    </location>
</feature>
<keyword evidence="2" id="KW-1133">Transmembrane helix</keyword>
<evidence type="ECO:0000313" key="3">
    <source>
        <dbReference type="EMBL" id="MET3862961.1"/>
    </source>
</evidence>
<organism evidence="3 4">
    <name type="scientific">Methylobacterium radiotolerans</name>
    <dbReference type="NCBI Taxonomy" id="31998"/>
    <lineage>
        <taxon>Bacteria</taxon>
        <taxon>Pseudomonadati</taxon>
        <taxon>Pseudomonadota</taxon>
        <taxon>Alphaproteobacteria</taxon>
        <taxon>Hyphomicrobiales</taxon>
        <taxon>Methylobacteriaceae</taxon>
        <taxon>Methylobacterium</taxon>
    </lineage>
</organism>
<comment type="caution">
    <text evidence="3">The sequence shown here is derived from an EMBL/GenBank/DDBJ whole genome shotgun (WGS) entry which is preliminary data.</text>
</comment>
<sequence>MDMHPQAKKLLADQGRHSRFAPDNGEDRRHHGLSCTEMSQVPDQKSKKIADSVLVRLSTFALGVALYGGIARSIVEKVAADPVPHLGRLGNAGLHRGVTLPVRWQRDRGEAEVLVFLRGWRPRLSLAGA</sequence>
<dbReference type="EMBL" id="JBEPNW010000002">
    <property type="protein sequence ID" value="MET3862961.1"/>
    <property type="molecule type" value="Genomic_DNA"/>
</dbReference>
<keyword evidence="4" id="KW-1185">Reference proteome</keyword>
<evidence type="ECO:0000313" key="4">
    <source>
        <dbReference type="Proteomes" id="UP001549119"/>
    </source>
</evidence>